<protein>
    <submittedName>
        <fullName evidence="1">Uncharacterized protein</fullName>
    </submittedName>
</protein>
<evidence type="ECO:0000313" key="1">
    <source>
        <dbReference type="EMBL" id="KAK3725520.1"/>
    </source>
</evidence>
<proteinExistence type="predicted"/>
<evidence type="ECO:0000313" key="2">
    <source>
        <dbReference type="Proteomes" id="UP001281147"/>
    </source>
</evidence>
<gene>
    <name evidence="1" type="ORF">LTR37_000490</name>
</gene>
<organism evidence="1 2">
    <name type="scientific">Vermiconidia calcicola</name>
    <dbReference type="NCBI Taxonomy" id="1690605"/>
    <lineage>
        <taxon>Eukaryota</taxon>
        <taxon>Fungi</taxon>
        <taxon>Dikarya</taxon>
        <taxon>Ascomycota</taxon>
        <taxon>Pezizomycotina</taxon>
        <taxon>Dothideomycetes</taxon>
        <taxon>Dothideomycetidae</taxon>
        <taxon>Mycosphaerellales</taxon>
        <taxon>Extremaceae</taxon>
        <taxon>Vermiconidia</taxon>
    </lineage>
</organism>
<accession>A0ACC3NYZ8</accession>
<dbReference type="Proteomes" id="UP001281147">
    <property type="component" value="Unassembled WGS sequence"/>
</dbReference>
<reference evidence="1" key="1">
    <citation type="submission" date="2023-07" db="EMBL/GenBank/DDBJ databases">
        <title>Black Yeasts Isolated from many extreme environments.</title>
        <authorList>
            <person name="Coleine C."/>
            <person name="Stajich J.E."/>
            <person name="Selbmann L."/>
        </authorList>
    </citation>
    <scope>NUCLEOTIDE SEQUENCE</scope>
    <source>
        <strain evidence="1">CCFEE 5714</strain>
    </source>
</reference>
<keyword evidence="2" id="KW-1185">Reference proteome</keyword>
<name>A0ACC3NYZ8_9PEZI</name>
<comment type="caution">
    <text evidence="1">The sequence shown here is derived from an EMBL/GenBank/DDBJ whole genome shotgun (WGS) entry which is preliminary data.</text>
</comment>
<dbReference type="EMBL" id="JAUTXU010000002">
    <property type="protein sequence ID" value="KAK3725520.1"/>
    <property type="molecule type" value="Genomic_DNA"/>
</dbReference>
<sequence length="591" mass="67744">MASDIGHANGHAHHASSAGTTLADDNTYTMPKKLIVCCDGTWMDSDSGWVKGRWGRRGHLQKPSNVTRISRAISPEDDAHHPQIVYYQAGVGTGIGIYNHLVGGGTGLGLEENIREAYSFLASNYRENDPERLVDPDSIFLVGFSRGAFTARSIAGLLGAVGLLKKRAMPFFYAVFSDWENAGHKDYTPMFFDSYFEHHKDIKNVKPANSLARGSTKIDEYLDEYFKALLSLDLTQEVKVKCIGVWDTVGALGIPVSPLLQRFFPFLPSFVREYSWFDTRLDRHIENAFQALALDERRYPFSPTLWERRKGCPTNLKQVWFPGSHSNAGGSYADSGIANITLAWMMDQLSGNTADHPDGFVEHDWIKFDKEYIKYWEQNEHNWYEKHKKHAYRGWAMGYIYDNVYFPTSLTGTQVRRPCRNHGTFYNTGKPDGERLLEDTQEHIHASVRARIDLGGRGIEPDWEKVFPNTVNFGPLIAWCWRYLTGRKPKPYQPQRKDGPLHGWKLDDGHQSHHDANMEIDMEGRRHIRWVYEGSEPCCSKVMPEDTLGPFELELLEKDQDFADQIRVTNNSRKWFKKRLTNQPQKRGHTF</sequence>